<geneLocation type="plasmid" evidence="5">
    <name>p14unnamed</name>
</geneLocation>
<reference evidence="4 6" key="1">
    <citation type="journal article" date="2014" name="Genome Announc.">
        <title>Complete Genome Sequence of the Model Rhizosphere Strain Azospirillum brasilense Az39, Successfully Applied in Agriculture.</title>
        <authorList>
            <person name="Rivera D."/>
            <person name="Revale S."/>
            <person name="Molina R."/>
            <person name="Gualpa J."/>
            <person name="Puente M."/>
            <person name="Maroniche G."/>
            <person name="Paris G."/>
            <person name="Baker D."/>
            <person name="Clavijo B."/>
            <person name="McLay K."/>
            <person name="Spaepen S."/>
            <person name="Perticari A."/>
            <person name="Vazquez M."/>
            <person name="Wisniewski-Dye F."/>
            <person name="Watkins C."/>
            <person name="Martinez-Abarca F."/>
            <person name="Vanderleyden J."/>
            <person name="Cassan F."/>
        </authorList>
    </citation>
    <scope>NUCLEOTIDE SEQUENCE [LARGE SCALE GENOMIC DNA]</scope>
    <source>
        <strain evidence="4 6">Az39</strain>
        <plasmid evidence="4">AbAZ39_p2</plasmid>
    </source>
</reference>
<dbReference type="OrthoDB" id="9803988at2"/>
<evidence type="ECO:0000259" key="3">
    <source>
        <dbReference type="Pfam" id="PF00496"/>
    </source>
</evidence>
<protein>
    <submittedName>
        <fullName evidence="4">ABC transporter substrate-binding protein</fullName>
    </submittedName>
</protein>
<dbReference type="Proteomes" id="UP000027186">
    <property type="component" value="Plasmid AbAZ39_p2"/>
</dbReference>
<proteinExistence type="inferred from homology"/>
<evidence type="ECO:0000313" key="5">
    <source>
        <dbReference type="EMBL" id="PNQ96749.1"/>
    </source>
</evidence>
<accession>A0A2K1FWE2</accession>
<dbReference type="EMBL" id="POWG01000026">
    <property type="protein sequence ID" value="PNQ96749.1"/>
    <property type="molecule type" value="Genomic_DNA"/>
</dbReference>
<dbReference type="Gene3D" id="3.40.190.10">
    <property type="entry name" value="Periplasmic binding protein-like II"/>
    <property type="match status" value="1"/>
</dbReference>
<keyword evidence="4" id="KW-0614">Plasmid</keyword>
<dbReference type="Proteomes" id="UP000236268">
    <property type="component" value="Unassembled WGS sequence"/>
</dbReference>
<dbReference type="GO" id="GO:0043190">
    <property type="term" value="C:ATP-binding cassette (ABC) transporter complex"/>
    <property type="evidence" value="ECO:0007669"/>
    <property type="project" value="InterPro"/>
</dbReference>
<dbReference type="GO" id="GO:1904680">
    <property type="term" value="F:peptide transmembrane transporter activity"/>
    <property type="evidence" value="ECO:0007669"/>
    <property type="project" value="TreeGrafter"/>
</dbReference>
<gene>
    <name evidence="4" type="ORF">ABAZ39_26765</name>
    <name evidence="5" type="ORF">C1S70_21995</name>
</gene>
<accession>A0A060DRT7</accession>
<dbReference type="KEGG" id="abq:ABAZ39_26765"/>
<geneLocation type="plasmid" evidence="4 6">
    <name>AbAZ39_p2</name>
</geneLocation>
<sequence length="527" mass="56455">MDGINRKERAGRIERSGVNRRQFGTLLAAGALVAGSGWPLPASAAPPVLRVRIGSDIGNLDPARIFQIENQTVATQIFNGLVKYDEASNAIVPDLATGWDISGDGTVYSFALRSGVTWHKGFGPFTSDDVKFSFERVLDPQTGSSYSGQLASIKSIETPSPDKVVITLKEPNSGFLHKVSAFNQGWIVSRKALGEIGDKAFALNPIGTGPFVFQNWAPGREVKLSANKDYFAGAPKVEEVQFRVIKDETAAAIALENGEIDIFFGLQQPEVIQRLKGGGLVTVLDRDANHTINLVLNTSIKPLGDVRVRQAIHHAINRKALIDGFFKGTKSEASGVLTSSFQEFTDQVPLFPYDPAKAKALLKEAGVGSFTLDLVAPGANPYDKIVVPIASDLAAVGIDAKIKVLERGAYLQARNKGTVPTCITGVVGAPDPDSPILSLFAKSSFPPGLNTAHYEGIEDMIAAARQAQGDAARKEVYGKIQAKVMGDVPVIPLYADHLFIAHTKKVSGFVQNSLFTMSAYPVSLLEA</sequence>
<evidence type="ECO:0000256" key="1">
    <source>
        <dbReference type="ARBA" id="ARBA00004418"/>
    </source>
</evidence>
<dbReference type="GO" id="GO:0015833">
    <property type="term" value="P:peptide transport"/>
    <property type="evidence" value="ECO:0007669"/>
    <property type="project" value="TreeGrafter"/>
</dbReference>
<dbReference type="RefSeq" id="WP_040136987.1">
    <property type="nucleotide sequence ID" value="NZ_CP007795.1"/>
</dbReference>
<dbReference type="Gene3D" id="3.10.105.10">
    <property type="entry name" value="Dipeptide-binding Protein, Domain 3"/>
    <property type="match status" value="1"/>
</dbReference>
<dbReference type="AlphaFoldDB" id="A0A060DRT7"/>
<feature type="domain" description="Solute-binding protein family 5" evidence="3">
    <location>
        <begin position="91"/>
        <end position="443"/>
    </location>
</feature>
<evidence type="ECO:0000313" key="7">
    <source>
        <dbReference type="Proteomes" id="UP000236268"/>
    </source>
</evidence>
<evidence type="ECO:0000313" key="4">
    <source>
        <dbReference type="EMBL" id="AIB15477.1"/>
    </source>
</evidence>
<dbReference type="PROSITE" id="PS51318">
    <property type="entry name" value="TAT"/>
    <property type="match status" value="1"/>
</dbReference>
<dbReference type="InterPro" id="IPR006311">
    <property type="entry name" value="TAT_signal"/>
</dbReference>
<evidence type="ECO:0000256" key="2">
    <source>
        <dbReference type="ARBA" id="ARBA00005695"/>
    </source>
</evidence>
<evidence type="ECO:0000313" key="6">
    <source>
        <dbReference type="Proteomes" id="UP000027186"/>
    </source>
</evidence>
<dbReference type="Pfam" id="PF00496">
    <property type="entry name" value="SBP_bac_5"/>
    <property type="match status" value="1"/>
</dbReference>
<dbReference type="GO" id="GO:0030288">
    <property type="term" value="C:outer membrane-bounded periplasmic space"/>
    <property type="evidence" value="ECO:0007669"/>
    <property type="project" value="UniProtKB-ARBA"/>
</dbReference>
<comment type="subcellular location">
    <subcellularLocation>
        <location evidence="1">Periplasm</location>
    </subcellularLocation>
</comment>
<dbReference type="InterPro" id="IPR030678">
    <property type="entry name" value="Peptide/Ni-bd"/>
</dbReference>
<dbReference type="PANTHER" id="PTHR30290">
    <property type="entry name" value="PERIPLASMIC BINDING COMPONENT OF ABC TRANSPORTER"/>
    <property type="match status" value="1"/>
</dbReference>
<name>A0A060DRT7_9PROT</name>
<reference evidence="5 7" key="2">
    <citation type="submission" date="2018-01" db="EMBL/GenBank/DDBJ databases">
        <title>Whole genome sequence of Azospirillum brasilense REC3 isolated from strawberry roots.</title>
        <authorList>
            <person name="Fontana C.A."/>
            <person name="Salazar S.M."/>
            <person name="Bassi D."/>
            <person name="Puglisi E."/>
            <person name="Lovaisa N.C."/>
            <person name="Toffoli L.M."/>
            <person name="Pedraza R."/>
            <person name="Cocconcelli P.S."/>
        </authorList>
    </citation>
    <scope>NUCLEOTIDE SEQUENCE [LARGE SCALE GENOMIC DNA]</scope>
    <source>
        <strain evidence="5 7">REC3</strain>
        <plasmid evidence="5">p14unnamed</plasmid>
    </source>
</reference>
<dbReference type="CDD" id="cd00995">
    <property type="entry name" value="PBP2_NikA_DppA_OppA_like"/>
    <property type="match status" value="1"/>
</dbReference>
<dbReference type="PIRSF" id="PIRSF002741">
    <property type="entry name" value="MppA"/>
    <property type="match status" value="1"/>
</dbReference>
<comment type="similarity">
    <text evidence="2">Belongs to the bacterial solute-binding protein 5 family.</text>
</comment>
<dbReference type="InterPro" id="IPR039424">
    <property type="entry name" value="SBP_5"/>
</dbReference>
<dbReference type="InterPro" id="IPR000914">
    <property type="entry name" value="SBP_5_dom"/>
</dbReference>
<organism evidence="4 6">
    <name type="scientific">Azospirillum argentinense</name>
    <dbReference type="NCBI Taxonomy" id="2970906"/>
    <lineage>
        <taxon>Bacteria</taxon>
        <taxon>Pseudomonadati</taxon>
        <taxon>Pseudomonadota</taxon>
        <taxon>Alphaproteobacteria</taxon>
        <taxon>Rhodospirillales</taxon>
        <taxon>Azospirillaceae</taxon>
        <taxon>Azospirillum</taxon>
    </lineage>
</organism>
<dbReference type="SUPFAM" id="SSF53850">
    <property type="entry name" value="Periplasmic binding protein-like II"/>
    <property type="match status" value="1"/>
</dbReference>
<dbReference type="Gene3D" id="3.90.76.10">
    <property type="entry name" value="Dipeptide-binding Protein, Domain 1"/>
    <property type="match status" value="1"/>
</dbReference>
<dbReference type="EMBL" id="CP007795">
    <property type="protein sequence ID" value="AIB15477.1"/>
    <property type="molecule type" value="Genomic_DNA"/>
</dbReference>